<dbReference type="RefSeq" id="WP_377188787.1">
    <property type="nucleotide sequence ID" value="NZ_JBHUPD010000004.1"/>
</dbReference>
<evidence type="ECO:0000256" key="1">
    <source>
        <dbReference type="SAM" id="SignalP"/>
    </source>
</evidence>
<protein>
    <submittedName>
        <fullName evidence="3">Head GIN domain-containing protein</fullName>
    </submittedName>
</protein>
<gene>
    <name evidence="3" type="ORF">ACFS5N_17725</name>
</gene>
<dbReference type="PANTHER" id="PTHR39200:SF1">
    <property type="entry name" value="AUTO-TRANSPORTER ADHESIN HEAD GIN DOMAIN-CONTAINING PROTEIN-RELATED"/>
    <property type="match status" value="1"/>
</dbReference>
<dbReference type="Gene3D" id="2.160.20.120">
    <property type="match status" value="1"/>
</dbReference>
<reference evidence="4" key="1">
    <citation type="journal article" date="2019" name="Int. J. Syst. Evol. Microbiol.">
        <title>The Global Catalogue of Microorganisms (GCM) 10K type strain sequencing project: providing services to taxonomists for standard genome sequencing and annotation.</title>
        <authorList>
            <consortium name="The Broad Institute Genomics Platform"/>
            <consortium name="The Broad Institute Genome Sequencing Center for Infectious Disease"/>
            <person name="Wu L."/>
            <person name="Ma J."/>
        </authorList>
    </citation>
    <scope>NUCLEOTIDE SEQUENCE [LARGE SCALE GENOMIC DNA]</scope>
    <source>
        <strain evidence="4">KCTC 22437</strain>
    </source>
</reference>
<evidence type="ECO:0000259" key="2">
    <source>
        <dbReference type="Pfam" id="PF10988"/>
    </source>
</evidence>
<feature type="chain" id="PRO_5047227543" evidence="1">
    <location>
        <begin position="21"/>
        <end position="232"/>
    </location>
</feature>
<keyword evidence="4" id="KW-1185">Reference proteome</keyword>
<dbReference type="PANTHER" id="PTHR39200">
    <property type="entry name" value="HYPOTHETICAL EXPORTED PROTEIN"/>
    <property type="match status" value="1"/>
</dbReference>
<dbReference type="InterPro" id="IPR021255">
    <property type="entry name" value="DUF2807"/>
</dbReference>
<evidence type="ECO:0000313" key="3">
    <source>
        <dbReference type="EMBL" id="MFD2874326.1"/>
    </source>
</evidence>
<keyword evidence="1" id="KW-0732">Signal</keyword>
<accession>A0ABW5YGA5</accession>
<organism evidence="3 4">
    <name type="scientific">Mucilaginibacter ximonensis</name>
    <dbReference type="NCBI Taxonomy" id="538021"/>
    <lineage>
        <taxon>Bacteria</taxon>
        <taxon>Pseudomonadati</taxon>
        <taxon>Bacteroidota</taxon>
        <taxon>Sphingobacteriia</taxon>
        <taxon>Sphingobacteriales</taxon>
        <taxon>Sphingobacteriaceae</taxon>
        <taxon>Mucilaginibacter</taxon>
    </lineage>
</organism>
<comment type="caution">
    <text evidence="3">The sequence shown here is derived from an EMBL/GenBank/DDBJ whole genome shotgun (WGS) entry which is preliminary data.</text>
</comment>
<name>A0ABW5YGA5_9SPHI</name>
<dbReference type="Pfam" id="PF10988">
    <property type="entry name" value="DUF2807"/>
    <property type="match status" value="1"/>
</dbReference>
<feature type="domain" description="Putative auto-transporter adhesin head GIN" evidence="2">
    <location>
        <begin position="31"/>
        <end position="216"/>
    </location>
</feature>
<feature type="signal peptide" evidence="1">
    <location>
        <begin position="1"/>
        <end position="20"/>
    </location>
</feature>
<dbReference type="Proteomes" id="UP001597557">
    <property type="component" value="Unassembled WGS sequence"/>
</dbReference>
<evidence type="ECO:0000313" key="4">
    <source>
        <dbReference type="Proteomes" id="UP001597557"/>
    </source>
</evidence>
<dbReference type="EMBL" id="JBHUPD010000004">
    <property type="protein sequence ID" value="MFD2874326.1"/>
    <property type="molecule type" value="Genomic_DNA"/>
</dbReference>
<proteinExistence type="predicted"/>
<sequence>MKTIKILVALVLFAAGQTFAANIEDRHLSGFHAIDAAASFDVYITQGRTESVKVEAPADVIKEVLTDVRGGTLNIHTKNHFGGWGNIFNHKKVVVYVTVTSIDDINLTGSGDIYFKDGLNTGNINIQITGSGDIQGKLTARVLNAGISGSGDLKLWGRAETQKVEISGSGDYTARDLNTATTTVSISGSGDASVYASATLNAQITGSGDITYGGNPKRVAKAKSGSGDISSW</sequence>